<dbReference type="Proteomes" id="UP000294257">
    <property type="component" value="Unassembled WGS sequence"/>
</dbReference>
<evidence type="ECO:0000256" key="6">
    <source>
        <dbReference type="ARBA" id="ARBA00022989"/>
    </source>
</evidence>
<feature type="transmembrane region" description="Helical" evidence="9">
    <location>
        <begin position="62"/>
        <end position="84"/>
    </location>
</feature>
<feature type="transmembrane region" description="Helical" evidence="9">
    <location>
        <begin position="325"/>
        <end position="358"/>
    </location>
</feature>
<keyword evidence="4" id="KW-1003">Cell membrane</keyword>
<dbReference type="GO" id="GO:0005886">
    <property type="term" value="C:plasma membrane"/>
    <property type="evidence" value="ECO:0007669"/>
    <property type="project" value="UniProtKB-SubCell"/>
</dbReference>
<feature type="transmembrane region" description="Helical" evidence="9">
    <location>
        <begin position="175"/>
        <end position="195"/>
    </location>
</feature>
<evidence type="ECO:0000256" key="7">
    <source>
        <dbReference type="ARBA" id="ARBA00023136"/>
    </source>
</evidence>
<dbReference type="Pfam" id="PF01594">
    <property type="entry name" value="AI-2E_transport"/>
    <property type="match status" value="1"/>
</dbReference>
<sequence>MREGPIADAEAAAAELSTPDQPFGGRGKPFDRRSPFLVGMAAAAGVAATYGLVQLLLGVRGIMLLVGLALFLAVGLEPAVSWLVARRFPRWVAVTTVFLVALAAVGGFVAATIPVLVDQATQLVHRAPGYLEQATERNSLLGQLNERIQLQQRFEQALSGRESVLIGGLLGAGQAVLTALSSFVLLVVLTVYFLADLPRIRAVGYRMVPASRRPRAILLGDEIVAKVGGYVLGNLLISVIAGVVAYAWLLIFGVPYALLLSIMVAILDMIPLVGTITAGIIASLAALTVSLPVGLATIGFFVVYRLVENYLLIPKIIGGVVQVPALATVVAVIVGGALLGVVGAVIAIPVAAALQLLVREMLVPRLDRA</sequence>
<evidence type="ECO:0000313" key="11">
    <source>
        <dbReference type="Proteomes" id="UP000294257"/>
    </source>
</evidence>
<feature type="region of interest" description="Disordered" evidence="8">
    <location>
        <begin position="1"/>
        <end position="26"/>
    </location>
</feature>
<dbReference type="PANTHER" id="PTHR21716">
    <property type="entry name" value="TRANSMEMBRANE PROTEIN"/>
    <property type="match status" value="1"/>
</dbReference>
<feature type="transmembrane region" description="Helical" evidence="9">
    <location>
        <begin position="36"/>
        <end position="56"/>
    </location>
</feature>
<dbReference type="PANTHER" id="PTHR21716:SF53">
    <property type="entry name" value="PERMEASE PERM-RELATED"/>
    <property type="match status" value="1"/>
</dbReference>
<evidence type="ECO:0000256" key="5">
    <source>
        <dbReference type="ARBA" id="ARBA00022692"/>
    </source>
</evidence>
<comment type="caution">
    <text evidence="10">The sequence shown here is derived from an EMBL/GenBank/DDBJ whole genome shotgun (WGS) entry which is preliminary data.</text>
</comment>
<proteinExistence type="inferred from homology"/>
<dbReference type="AlphaFoldDB" id="A0A4Q7KIF2"/>
<protein>
    <submittedName>
        <fullName evidence="10">Putative PurR-regulated permease PerM</fullName>
    </submittedName>
</protein>
<feature type="transmembrane region" description="Helical" evidence="9">
    <location>
        <begin position="246"/>
        <end position="267"/>
    </location>
</feature>
<keyword evidence="11" id="KW-1185">Reference proteome</keyword>
<comment type="similarity">
    <text evidence="2">Belongs to the autoinducer-2 exporter (AI-2E) (TC 2.A.86) family.</text>
</comment>
<keyword evidence="6 9" id="KW-1133">Transmembrane helix</keyword>
<dbReference type="OrthoDB" id="4016357at2"/>
<evidence type="ECO:0000256" key="4">
    <source>
        <dbReference type="ARBA" id="ARBA00022475"/>
    </source>
</evidence>
<name>A0A4Q7KIF2_9PSEU</name>
<feature type="transmembrane region" description="Helical" evidence="9">
    <location>
        <begin position="91"/>
        <end position="117"/>
    </location>
</feature>
<dbReference type="EMBL" id="SGWQ01000008">
    <property type="protein sequence ID" value="RZS34701.1"/>
    <property type="molecule type" value="Genomic_DNA"/>
</dbReference>
<evidence type="ECO:0000256" key="1">
    <source>
        <dbReference type="ARBA" id="ARBA00004651"/>
    </source>
</evidence>
<evidence type="ECO:0000256" key="3">
    <source>
        <dbReference type="ARBA" id="ARBA00022448"/>
    </source>
</evidence>
<evidence type="ECO:0000256" key="9">
    <source>
        <dbReference type="SAM" id="Phobius"/>
    </source>
</evidence>
<comment type="subcellular location">
    <subcellularLocation>
        <location evidence="1">Cell membrane</location>
        <topology evidence="1">Multi-pass membrane protein</topology>
    </subcellularLocation>
</comment>
<organism evidence="10 11">
    <name type="scientific">Herbihabitans rhizosphaerae</name>
    <dbReference type="NCBI Taxonomy" id="1872711"/>
    <lineage>
        <taxon>Bacteria</taxon>
        <taxon>Bacillati</taxon>
        <taxon>Actinomycetota</taxon>
        <taxon>Actinomycetes</taxon>
        <taxon>Pseudonocardiales</taxon>
        <taxon>Pseudonocardiaceae</taxon>
        <taxon>Herbihabitans</taxon>
    </lineage>
</organism>
<dbReference type="InterPro" id="IPR002549">
    <property type="entry name" value="AI-2E-like"/>
</dbReference>
<reference evidence="10 11" key="1">
    <citation type="submission" date="2019-02" db="EMBL/GenBank/DDBJ databases">
        <title>Genomic Encyclopedia of Type Strains, Phase IV (KMG-IV): sequencing the most valuable type-strain genomes for metagenomic binning, comparative biology and taxonomic classification.</title>
        <authorList>
            <person name="Goeker M."/>
        </authorList>
    </citation>
    <scope>NUCLEOTIDE SEQUENCE [LARGE SCALE GENOMIC DNA]</scope>
    <source>
        <strain evidence="10 11">DSM 101727</strain>
    </source>
</reference>
<gene>
    <name evidence="10" type="ORF">EV193_10849</name>
</gene>
<keyword evidence="5 9" id="KW-0812">Transmembrane</keyword>
<dbReference type="RefSeq" id="WP_130346164.1">
    <property type="nucleotide sequence ID" value="NZ_SGWQ01000008.1"/>
</dbReference>
<feature type="transmembrane region" description="Helical" evidence="9">
    <location>
        <begin position="279"/>
        <end position="305"/>
    </location>
</feature>
<accession>A0A4Q7KIF2</accession>
<evidence type="ECO:0000256" key="2">
    <source>
        <dbReference type="ARBA" id="ARBA00009773"/>
    </source>
</evidence>
<keyword evidence="3" id="KW-0813">Transport</keyword>
<evidence type="ECO:0000256" key="8">
    <source>
        <dbReference type="SAM" id="MobiDB-lite"/>
    </source>
</evidence>
<keyword evidence="7 9" id="KW-0472">Membrane</keyword>
<dbReference type="GO" id="GO:0055085">
    <property type="term" value="P:transmembrane transport"/>
    <property type="evidence" value="ECO:0007669"/>
    <property type="project" value="TreeGrafter"/>
</dbReference>
<evidence type="ECO:0000313" key="10">
    <source>
        <dbReference type="EMBL" id="RZS34701.1"/>
    </source>
</evidence>